<reference evidence="2" key="1">
    <citation type="submission" date="2016-11" db="UniProtKB">
        <authorList>
            <consortium name="WormBaseParasite"/>
        </authorList>
    </citation>
    <scope>IDENTIFICATION</scope>
</reference>
<proteinExistence type="predicted"/>
<name>A0A1I8A6V6_9BILA</name>
<dbReference type="AlphaFoldDB" id="A0A1I8A6V6"/>
<sequence length="91" mass="10056">MQHNAVWVDTCTQAAVEIFCYHVCMNVTAASKHASCSEFAICDFFRVSKKVCCEMGMRHSQTIATAPDTSAFNSLAVAIVFFFVSTDTTWS</sequence>
<dbReference type="Proteomes" id="UP000095287">
    <property type="component" value="Unplaced"/>
</dbReference>
<evidence type="ECO:0000313" key="1">
    <source>
        <dbReference type="Proteomes" id="UP000095287"/>
    </source>
</evidence>
<organism evidence="1 2">
    <name type="scientific">Steinernema glaseri</name>
    <dbReference type="NCBI Taxonomy" id="37863"/>
    <lineage>
        <taxon>Eukaryota</taxon>
        <taxon>Metazoa</taxon>
        <taxon>Ecdysozoa</taxon>
        <taxon>Nematoda</taxon>
        <taxon>Chromadorea</taxon>
        <taxon>Rhabditida</taxon>
        <taxon>Tylenchina</taxon>
        <taxon>Panagrolaimomorpha</taxon>
        <taxon>Strongyloidoidea</taxon>
        <taxon>Steinernematidae</taxon>
        <taxon>Steinernema</taxon>
    </lineage>
</organism>
<evidence type="ECO:0000313" key="2">
    <source>
        <dbReference type="WBParaSite" id="L893_g33449.t1"/>
    </source>
</evidence>
<dbReference type="WBParaSite" id="L893_g33449.t1">
    <property type="protein sequence ID" value="L893_g33449.t1"/>
    <property type="gene ID" value="L893_g33449"/>
</dbReference>
<accession>A0A1I8A6V6</accession>
<keyword evidence="1" id="KW-1185">Reference proteome</keyword>
<protein>
    <submittedName>
        <fullName evidence="2">Secreted protein</fullName>
    </submittedName>
</protein>